<dbReference type="Gene3D" id="3.40.525.10">
    <property type="entry name" value="CRAL-TRIO lipid binding domain"/>
    <property type="match status" value="1"/>
</dbReference>
<gene>
    <name evidence="3" type="ORF">TL16_g09400</name>
</gene>
<evidence type="ECO:0000256" key="1">
    <source>
        <dbReference type="SAM" id="SignalP"/>
    </source>
</evidence>
<dbReference type="CDD" id="cd00170">
    <property type="entry name" value="SEC14"/>
    <property type="match status" value="1"/>
</dbReference>
<dbReference type="EMBL" id="BLQM01000319">
    <property type="protein sequence ID" value="GMH82837.1"/>
    <property type="molecule type" value="Genomic_DNA"/>
</dbReference>
<reference evidence="4" key="1">
    <citation type="journal article" date="2023" name="Commun. Biol.">
        <title>Genome analysis of Parmales, the sister group of diatoms, reveals the evolutionary specialization of diatoms from phago-mixotrophs to photoautotrophs.</title>
        <authorList>
            <person name="Ban H."/>
            <person name="Sato S."/>
            <person name="Yoshikawa S."/>
            <person name="Yamada K."/>
            <person name="Nakamura Y."/>
            <person name="Ichinomiya M."/>
            <person name="Sato N."/>
            <person name="Blanc-Mathieu R."/>
            <person name="Endo H."/>
            <person name="Kuwata A."/>
            <person name="Ogata H."/>
        </authorList>
    </citation>
    <scope>NUCLEOTIDE SEQUENCE [LARGE SCALE GENOMIC DNA]</scope>
</reference>
<keyword evidence="1" id="KW-0732">Signal</keyword>
<name>A0A9W7B831_9STRA</name>
<dbReference type="AlphaFoldDB" id="A0A9W7B831"/>
<sequence length="288" mass="32730">MLVSLARLLLLLLPILPLTFSSSSTDYTPPRFLQIHPTDPLKSHNHWKEVHLPWRSENGVDDILRTEQPFFEEIKKAAPHLFLGFDRSGNVIFLQRPGLINFKSLSKSSIPSSTLLLHFIFTLEYCWRILDPFRDVGSPKKTGLMTSLIDLYSLSPLVALNPEKFDFLTKFVTTLSQHYPQRSHLTIIVNAPSWFNKIYKLISPMLRVKTREKVRIIGSVVGTGKAVERNREELREMVGGEVDVEFLFVKGGEAKKGELEEKFEGFANNIGKKSEAISEDSEATNETS</sequence>
<dbReference type="PROSITE" id="PS50191">
    <property type="entry name" value="CRAL_TRIO"/>
    <property type="match status" value="1"/>
</dbReference>
<dbReference type="Proteomes" id="UP001162640">
    <property type="component" value="Unassembled WGS sequence"/>
</dbReference>
<dbReference type="InterPro" id="IPR001251">
    <property type="entry name" value="CRAL-TRIO_dom"/>
</dbReference>
<dbReference type="PANTHER" id="PTHR45657">
    <property type="entry name" value="CRAL-TRIO DOMAIN-CONTAINING PROTEIN YKL091C-RELATED"/>
    <property type="match status" value="1"/>
</dbReference>
<feature type="chain" id="PRO_5040882173" description="CRAL-TRIO domain-containing protein" evidence="1">
    <location>
        <begin position="22"/>
        <end position="288"/>
    </location>
</feature>
<dbReference type="SMART" id="SM00516">
    <property type="entry name" value="SEC14"/>
    <property type="match status" value="1"/>
</dbReference>
<comment type="caution">
    <text evidence="3">The sequence shown here is derived from an EMBL/GenBank/DDBJ whole genome shotgun (WGS) entry which is preliminary data.</text>
</comment>
<feature type="domain" description="CRAL-TRIO" evidence="2">
    <location>
        <begin position="70"/>
        <end position="246"/>
    </location>
</feature>
<accession>A0A9W7B831</accession>
<dbReference type="InterPro" id="IPR036865">
    <property type="entry name" value="CRAL-TRIO_dom_sf"/>
</dbReference>
<dbReference type="PANTHER" id="PTHR45657:SF1">
    <property type="entry name" value="CRAL-TRIO DOMAIN-CONTAINING PROTEIN YKL091C-RELATED"/>
    <property type="match status" value="1"/>
</dbReference>
<evidence type="ECO:0000313" key="3">
    <source>
        <dbReference type="EMBL" id="GMH82837.1"/>
    </source>
</evidence>
<dbReference type="SUPFAM" id="SSF52087">
    <property type="entry name" value="CRAL/TRIO domain"/>
    <property type="match status" value="1"/>
</dbReference>
<dbReference type="InterPro" id="IPR051026">
    <property type="entry name" value="PI/PC_transfer"/>
</dbReference>
<organism evidence="3 4">
    <name type="scientific">Triparma laevis f. inornata</name>
    <dbReference type="NCBI Taxonomy" id="1714386"/>
    <lineage>
        <taxon>Eukaryota</taxon>
        <taxon>Sar</taxon>
        <taxon>Stramenopiles</taxon>
        <taxon>Ochrophyta</taxon>
        <taxon>Bolidophyceae</taxon>
        <taxon>Parmales</taxon>
        <taxon>Triparmaceae</taxon>
        <taxon>Triparma</taxon>
    </lineage>
</organism>
<dbReference type="Pfam" id="PF00650">
    <property type="entry name" value="CRAL_TRIO"/>
    <property type="match status" value="1"/>
</dbReference>
<proteinExistence type="predicted"/>
<protein>
    <recommendedName>
        <fullName evidence="2">CRAL-TRIO domain-containing protein</fullName>
    </recommendedName>
</protein>
<feature type="signal peptide" evidence="1">
    <location>
        <begin position="1"/>
        <end position="21"/>
    </location>
</feature>
<evidence type="ECO:0000259" key="2">
    <source>
        <dbReference type="PROSITE" id="PS50191"/>
    </source>
</evidence>
<evidence type="ECO:0000313" key="4">
    <source>
        <dbReference type="Proteomes" id="UP001162640"/>
    </source>
</evidence>